<dbReference type="InterPro" id="IPR004919">
    <property type="entry name" value="GmrSD_N"/>
</dbReference>
<dbReference type="EMBL" id="JGYU01000005">
    <property type="protein sequence ID" value="KFI57378.1"/>
    <property type="molecule type" value="Genomic_DNA"/>
</dbReference>
<sequence>MDAGKATISGVFNGSRLLEIPFYQRAYVWGEEQWERFLGNMEFVTASKRPYFLGSIILKQESSGNTWSEVSEVRTVIDGQQRLTTMIIFFKALCAKIGAGKLFERDFILETGDVALSHSRYDRDDFKKVVDAKGSEPIDGSSAIIGAYNYFLKNIDSEQVDRNAIKSNVQFVCIDLTEGEDEQQIFDTINSLGVRLTTAELLKNYFFNHENEQAFKECWEDVFEPTAEKREYWEQEVVTGRIKRTLVDLFFDAFLQILVQNKERGVTTEDKLFYSRTSNLFQSYKDFIARYCDGSKDEVLGAMKAYAEVFESTFDPTCCDRNVSSAPSAERMNVLIFGLKNSTLIPYVLYVRKNVESSDEQAKIFATLESYIVRRMLVRATTKNYNRLFTSLILNEAKDAAALRTALAADAEATTYMPSDPEVHAAFGESCLYNLQSKGVLYLLESAIRPSMSSTALLGFNQYTLEHMMPKKWRNKWGALDDEAATRRDRKLLTFGNLAIITHSLNASIRDAEWVVKKQGKGYKDGLALCAAGLATMDGVLEKESWGEEDIDERAEWLADKALTVWS</sequence>
<gene>
    <name evidence="3" type="ORF">BCHO_0796</name>
</gene>
<dbReference type="PANTHER" id="PTHR35149:SF1">
    <property type="entry name" value="DUF5655 DOMAIN-CONTAINING PROTEIN"/>
    <property type="match status" value="1"/>
</dbReference>
<accession>A0A087AF28</accession>
<keyword evidence="4" id="KW-1185">Reference proteome</keyword>
<dbReference type="Proteomes" id="UP000028995">
    <property type="component" value="Unassembled WGS sequence"/>
</dbReference>
<dbReference type="STRING" id="35760.BCHO_0796"/>
<proteinExistence type="predicted"/>
<evidence type="ECO:0000259" key="1">
    <source>
        <dbReference type="Pfam" id="PF03235"/>
    </source>
</evidence>
<dbReference type="Pfam" id="PF07510">
    <property type="entry name" value="GmrSD_C"/>
    <property type="match status" value="1"/>
</dbReference>
<name>A0A087AF28_9BIFI</name>
<dbReference type="OrthoDB" id="9798761at2"/>
<dbReference type="Pfam" id="PF03235">
    <property type="entry name" value="GmrSD_N"/>
    <property type="match status" value="1"/>
</dbReference>
<reference evidence="3 4" key="1">
    <citation type="submission" date="2014-03" db="EMBL/GenBank/DDBJ databases">
        <title>Genomics of Bifidobacteria.</title>
        <authorList>
            <person name="Ventura M."/>
            <person name="Milani C."/>
            <person name="Lugli G.A."/>
        </authorList>
    </citation>
    <scope>NUCLEOTIDE SEQUENCE [LARGE SCALE GENOMIC DNA]</scope>
    <source>
        <strain evidence="3 4">LMG 10510</strain>
    </source>
</reference>
<evidence type="ECO:0000313" key="3">
    <source>
        <dbReference type="EMBL" id="KFI57378.1"/>
    </source>
</evidence>
<evidence type="ECO:0000259" key="2">
    <source>
        <dbReference type="Pfam" id="PF07510"/>
    </source>
</evidence>
<dbReference type="eggNOG" id="COG1479">
    <property type="taxonomic scope" value="Bacteria"/>
</dbReference>
<dbReference type="InterPro" id="IPR011089">
    <property type="entry name" value="GmrSD_C"/>
</dbReference>
<comment type="caution">
    <text evidence="3">The sequence shown here is derived from an EMBL/GenBank/DDBJ whole genome shotgun (WGS) entry which is preliminary data.</text>
</comment>
<dbReference type="PANTHER" id="PTHR35149">
    <property type="entry name" value="SLL5132 PROTEIN"/>
    <property type="match status" value="1"/>
</dbReference>
<evidence type="ECO:0000313" key="4">
    <source>
        <dbReference type="Proteomes" id="UP000028995"/>
    </source>
</evidence>
<protein>
    <recommendedName>
        <fullName evidence="5">DUF262 domain-containing protein</fullName>
    </recommendedName>
</protein>
<feature type="domain" description="GmrSD restriction endonucleases N-terminal" evidence="1">
    <location>
        <begin position="9"/>
        <end position="207"/>
    </location>
</feature>
<organism evidence="3 4">
    <name type="scientific">Bifidobacterium choerinum</name>
    <dbReference type="NCBI Taxonomy" id="35760"/>
    <lineage>
        <taxon>Bacteria</taxon>
        <taxon>Bacillati</taxon>
        <taxon>Actinomycetota</taxon>
        <taxon>Actinomycetes</taxon>
        <taxon>Bifidobacteriales</taxon>
        <taxon>Bifidobacteriaceae</taxon>
        <taxon>Bifidobacterium</taxon>
    </lineage>
</organism>
<feature type="domain" description="GmrSD restriction endonucleases C-terminal" evidence="2">
    <location>
        <begin position="418"/>
        <end position="560"/>
    </location>
</feature>
<dbReference type="AlphaFoldDB" id="A0A087AF28"/>
<evidence type="ECO:0008006" key="5">
    <source>
        <dbReference type="Google" id="ProtNLM"/>
    </source>
</evidence>